<organism evidence="5 6">
    <name type="scientific">Emiliania huxleyi (strain CCMP1516)</name>
    <dbReference type="NCBI Taxonomy" id="280463"/>
    <lineage>
        <taxon>Eukaryota</taxon>
        <taxon>Haptista</taxon>
        <taxon>Haptophyta</taxon>
        <taxon>Prymnesiophyceae</taxon>
        <taxon>Isochrysidales</taxon>
        <taxon>Noelaerhabdaceae</taxon>
        <taxon>Emiliania</taxon>
    </lineage>
</organism>
<dbReference type="GO" id="GO:0004065">
    <property type="term" value="F:arylsulfatase activity"/>
    <property type="evidence" value="ECO:0007669"/>
    <property type="project" value="TreeGrafter"/>
</dbReference>
<keyword evidence="6" id="KW-1185">Reference proteome</keyword>
<evidence type="ECO:0000259" key="4">
    <source>
        <dbReference type="Pfam" id="PF00884"/>
    </source>
</evidence>
<dbReference type="HOGENOM" id="CLU_006332_12_0_1"/>
<dbReference type="GeneID" id="17268528"/>
<name>A0A0D3JHJ6_EMIH1</name>
<dbReference type="RefSeq" id="XP_005775410.1">
    <property type="nucleotide sequence ID" value="XM_005775353.1"/>
</dbReference>
<dbReference type="InterPro" id="IPR050738">
    <property type="entry name" value="Sulfatase"/>
</dbReference>
<sequence length="499" mass="52644">MTSLSTPRPNVLIILADDVGIGDISAYTPGAQVATPAISSLAGMGMRFTHAHGHRTCAPSRYELLSGSYVYRGKEPGGMWYLSPAGSQFRPGQRSIAAAFGDAGYDTIMLGKTGIGGFMEQGKSHSLRDVNRLLRGSQRLGDGPAEWGFKRSLTLVSGHQGMPFAFFRGGELSPRNFSTRCWGASISAFDDGVSVTGVFEGGRSRNALVNGTLVRGGGRAASLCDGSNGELHDGTTDWKSHMVDVEIATEMFGFLRPGSSSAAPACTDSSGGLRGFKGSIFEGGHRVPLLLSWPAGGVGAGAASSDLVGLVDLYATLLDLVGAPPPAIGQAVDSVSFKQRLLAPRARGATRRTEHLVWNAARAHPARNTSQEHPAGNTSHGARWATSHWASYLDEGSGPSAARWKLLGDSRGGRLVASALFELASDPGEDSDLLARGRDHPSWAVHCRVVGRMLGGEARKGLVCVREQERDHQCRGWGANTQGQAEPRAPMLPPFCGRG</sequence>
<dbReference type="eggNOG" id="KOG3867">
    <property type="taxonomic scope" value="Eukaryota"/>
</dbReference>
<accession>A0A0D3JHJ6</accession>
<evidence type="ECO:0000256" key="2">
    <source>
        <dbReference type="ARBA" id="ARBA00022801"/>
    </source>
</evidence>
<dbReference type="Pfam" id="PF00884">
    <property type="entry name" value="Sulfatase"/>
    <property type="match status" value="1"/>
</dbReference>
<dbReference type="Proteomes" id="UP000013827">
    <property type="component" value="Unassembled WGS sequence"/>
</dbReference>
<dbReference type="PANTHER" id="PTHR42693:SF53">
    <property type="entry name" value="ENDO-4-O-SULFATASE"/>
    <property type="match status" value="1"/>
</dbReference>
<dbReference type="Gene3D" id="3.40.720.10">
    <property type="entry name" value="Alkaline Phosphatase, subunit A"/>
    <property type="match status" value="2"/>
</dbReference>
<reference evidence="6" key="1">
    <citation type="journal article" date="2013" name="Nature">
        <title>Pan genome of the phytoplankton Emiliania underpins its global distribution.</title>
        <authorList>
            <person name="Read B.A."/>
            <person name="Kegel J."/>
            <person name="Klute M.J."/>
            <person name="Kuo A."/>
            <person name="Lefebvre S.C."/>
            <person name="Maumus F."/>
            <person name="Mayer C."/>
            <person name="Miller J."/>
            <person name="Monier A."/>
            <person name="Salamov A."/>
            <person name="Young J."/>
            <person name="Aguilar M."/>
            <person name="Claverie J.M."/>
            <person name="Frickenhaus S."/>
            <person name="Gonzalez K."/>
            <person name="Herman E.K."/>
            <person name="Lin Y.C."/>
            <person name="Napier J."/>
            <person name="Ogata H."/>
            <person name="Sarno A.F."/>
            <person name="Shmutz J."/>
            <person name="Schroeder D."/>
            <person name="de Vargas C."/>
            <person name="Verret F."/>
            <person name="von Dassow P."/>
            <person name="Valentin K."/>
            <person name="Van de Peer Y."/>
            <person name="Wheeler G."/>
            <person name="Dacks J.B."/>
            <person name="Delwiche C.F."/>
            <person name="Dyhrman S.T."/>
            <person name="Glockner G."/>
            <person name="John U."/>
            <person name="Richards T."/>
            <person name="Worden A.Z."/>
            <person name="Zhang X."/>
            <person name="Grigoriev I.V."/>
            <person name="Allen A.E."/>
            <person name="Bidle K."/>
            <person name="Borodovsky M."/>
            <person name="Bowler C."/>
            <person name="Brownlee C."/>
            <person name="Cock J.M."/>
            <person name="Elias M."/>
            <person name="Gladyshev V.N."/>
            <person name="Groth M."/>
            <person name="Guda C."/>
            <person name="Hadaegh A."/>
            <person name="Iglesias-Rodriguez M.D."/>
            <person name="Jenkins J."/>
            <person name="Jones B.M."/>
            <person name="Lawson T."/>
            <person name="Leese F."/>
            <person name="Lindquist E."/>
            <person name="Lobanov A."/>
            <person name="Lomsadze A."/>
            <person name="Malik S.B."/>
            <person name="Marsh M.E."/>
            <person name="Mackinder L."/>
            <person name="Mock T."/>
            <person name="Mueller-Roeber B."/>
            <person name="Pagarete A."/>
            <person name="Parker M."/>
            <person name="Probert I."/>
            <person name="Quesneville H."/>
            <person name="Raines C."/>
            <person name="Rensing S.A."/>
            <person name="Riano-Pachon D.M."/>
            <person name="Richier S."/>
            <person name="Rokitta S."/>
            <person name="Shiraiwa Y."/>
            <person name="Soanes D.M."/>
            <person name="van der Giezen M."/>
            <person name="Wahlund T.M."/>
            <person name="Williams B."/>
            <person name="Wilson W."/>
            <person name="Wolfe G."/>
            <person name="Wurch L.L."/>
        </authorList>
    </citation>
    <scope>NUCLEOTIDE SEQUENCE</scope>
</reference>
<feature type="domain" description="Sulfatase N-terminal" evidence="4">
    <location>
        <begin position="9"/>
        <end position="122"/>
    </location>
</feature>
<dbReference type="PANTHER" id="PTHR42693">
    <property type="entry name" value="ARYLSULFATASE FAMILY MEMBER"/>
    <property type="match status" value="1"/>
</dbReference>
<dbReference type="AlphaFoldDB" id="A0A0D3JHJ6"/>
<dbReference type="STRING" id="2903.R1EJ68"/>
<dbReference type="PaxDb" id="2903-EOD22981"/>
<dbReference type="InterPro" id="IPR017850">
    <property type="entry name" value="Alkaline_phosphatase_core_sf"/>
</dbReference>
<dbReference type="EnsemblProtists" id="EOD22981">
    <property type="protein sequence ID" value="EOD22981"/>
    <property type="gene ID" value="EMIHUDRAFT_95583"/>
</dbReference>
<protein>
    <recommendedName>
        <fullName evidence="4">Sulfatase N-terminal domain-containing protein</fullName>
    </recommendedName>
</protein>
<keyword evidence="2" id="KW-0378">Hydrolase</keyword>
<dbReference type="KEGG" id="ehx:EMIHUDRAFT_95583"/>
<feature type="region of interest" description="Disordered" evidence="3">
    <location>
        <begin position="477"/>
        <end position="499"/>
    </location>
</feature>
<evidence type="ECO:0000313" key="5">
    <source>
        <dbReference type="EnsemblProtists" id="EOD22981"/>
    </source>
</evidence>
<evidence type="ECO:0000256" key="1">
    <source>
        <dbReference type="ARBA" id="ARBA00008779"/>
    </source>
</evidence>
<proteinExistence type="inferred from homology"/>
<evidence type="ECO:0000313" key="6">
    <source>
        <dbReference type="Proteomes" id="UP000013827"/>
    </source>
</evidence>
<reference evidence="5" key="2">
    <citation type="submission" date="2024-10" db="UniProtKB">
        <authorList>
            <consortium name="EnsemblProtists"/>
        </authorList>
    </citation>
    <scope>IDENTIFICATION</scope>
</reference>
<dbReference type="InterPro" id="IPR000917">
    <property type="entry name" value="Sulfatase_N"/>
</dbReference>
<comment type="similarity">
    <text evidence="1">Belongs to the sulfatase family.</text>
</comment>
<evidence type="ECO:0000256" key="3">
    <source>
        <dbReference type="SAM" id="MobiDB-lite"/>
    </source>
</evidence>
<dbReference type="SUPFAM" id="SSF53649">
    <property type="entry name" value="Alkaline phosphatase-like"/>
    <property type="match status" value="2"/>
</dbReference>